<proteinExistence type="predicted"/>
<keyword evidence="3" id="KW-1185">Reference proteome</keyword>
<feature type="domain" description="SpoVT-AbrB" evidence="1">
    <location>
        <begin position="7"/>
        <end position="52"/>
    </location>
</feature>
<dbReference type="Proteomes" id="UP000632498">
    <property type="component" value="Unassembled WGS sequence"/>
</dbReference>
<dbReference type="AlphaFoldDB" id="A0A917BWL3"/>
<evidence type="ECO:0000259" key="1">
    <source>
        <dbReference type="SMART" id="SM00966"/>
    </source>
</evidence>
<dbReference type="EMBL" id="BMHV01000006">
    <property type="protein sequence ID" value="GGF59430.1"/>
    <property type="molecule type" value="Genomic_DNA"/>
</dbReference>
<dbReference type="NCBIfam" id="TIGR01439">
    <property type="entry name" value="lp_hng_hel_AbrB"/>
    <property type="match status" value="1"/>
</dbReference>
<dbReference type="RefSeq" id="WP_188662647.1">
    <property type="nucleotide sequence ID" value="NZ_BMHV01000006.1"/>
</dbReference>
<evidence type="ECO:0000313" key="3">
    <source>
        <dbReference type="Proteomes" id="UP000632498"/>
    </source>
</evidence>
<dbReference type="InterPro" id="IPR007159">
    <property type="entry name" value="SpoVT-AbrB_dom"/>
</dbReference>
<sequence>MSSQITSKVSVKSQTVIPLAVRQHLHIQAGDELEYELMDGAVVMRPKHVSTALGDDPFGTFTEWFSQADEDAYGDL</sequence>
<accession>A0A917BWL3</accession>
<gene>
    <name evidence="2" type="ORF">GCM10011332_11310</name>
</gene>
<dbReference type="SUPFAM" id="SSF89447">
    <property type="entry name" value="AbrB/MazE/MraZ-like"/>
    <property type="match status" value="1"/>
</dbReference>
<reference evidence="2" key="1">
    <citation type="journal article" date="2014" name="Int. J. Syst. Evol. Microbiol.">
        <title>Complete genome sequence of Corynebacterium casei LMG S-19264T (=DSM 44701T), isolated from a smear-ripened cheese.</title>
        <authorList>
            <consortium name="US DOE Joint Genome Institute (JGI-PGF)"/>
            <person name="Walter F."/>
            <person name="Albersmeier A."/>
            <person name="Kalinowski J."/>
            <person name="Ruckert C."/>
        </authorList>
    </citation>
    <scope>NUCLEOTIDE SEQUENCE</scope>
    <source>
        <strain evidence="2">CGMCC 1.15254</strain>
    </source>
</reference>
<organism evidence="2 3">
    <name type="scientific">Terasakiella brassicae</name>
    <dbReference type="NCBI Taxonomy" id="1634917"/>
    <lineage>
        <taxon>Bacteria</taxon>
        <taxon>Pseudomonadati</taxon>
        <taxon>Pseudomonadota</taxon>
        <taxon>Alphaproteobacteria</taxon>
        <taxon>Rhodospirillales</taxon>
        <taxon>Terasakiellaceae</taxon>
        <taxon>Terasakiella</taxon>
    </lineage>
</organism>
<reference evidence="2" key="2">
    <citation type="submission" date="2020-09" db="EMBL/GenBank/DDBJ databases">
        <authorList>
            <person name="Sun Q."/>
            <person name="Zhou Y."/>
        </authorList>
    </citation>
    <scope>NUCLEOTIDE SEQUENCE</scope>
    <source>
        <strain evidence="2">CGMCC 1.15254</strain>
    </source>
</reference>
<dbReference type="GO" id="GO:0003677">
    <property type="term" value="F:DNA binding"/>
    <property type="evidence" value="ECO:0007669"/>
    <property type="project" value="InterPro"/>
</dbReference>
<evidence type="ECO:0000313" key="2">
    <source>
        <dbReference type="EMBL" id="GGF59430.1"/>
    </source>
</evidence>
<dbReference type="Gene3D" id="2.10.260.10">
    <property type="match status" value="1"/>
</dbReference>
<dbReference type="Pfam" id="PF04014">
    <property type="entry name" value="MazE_antitoxin"/>
    <property type="match status" value="1"/>
</dbReference>
<comment type="caution">
    <text evidence="2">The sequence shown here is derived from an EMBL/GenBank/DDBJ whole genome shotgun (WGS) entry which is preliminary data.</text>
</comment>
<dbReference type="SMART" id="SM00966">
    <property type="entry name" value="SpoVT_AbrB"/>
    <property type="match status" value="1"/>
</dbReference>
<name>A0A917BWL3_9PROT</name>
<dbReference type="InterPro" id="IPR037914">
    <property type="entry name" value="SpoVT-AbrB_sf"/>
</dbReference>
<protein>
    <recommendedName>
        <fullName evidence="1">SpoVT-AbrB domain-containing protein</fullName>
    </recommendedName>
</protein>